<evidence type="ECO:0008006" key="4">
    <source>
        <dbReference type="Google" id="ProtNLM"/>
    </source>
</evidence>
<proteinExistence type="predicted"/>
<dbReference type="InterPro" id="IPR011042">
    <property type="entry name" value="6-blade_b-propeller_TolB-like"/>
</dbReference>
<feature type="signal peptide" evidence="1">
    <location>
        <begin position="1"/>
        <end position="25"/>
    </location>
</feature>
<dbReference type="SUPFAM" id="SSF63829">
    <property type="entry name" value="Calcium-dependent phosphotriesterase"/>
    <property type="match status" value="1"/>
</dbReference>
<keyword evidence="1" id="KW-0732">Signal</keyword>
<reference evidence="3" key="1">
    <citation type="journal article" date="2019" name="Int. J. Syst. Evol. Microbiol.">
        <title>The Global Catalogue of Microorganisms (GCM) 10K type strain sequencing project: providing services to taxonomists for standard genome sequencing and annotation.</title>
        <authorList>
            <consortium name="The Broad Institute Genomics Platform"/>
            <consortium name="The Broad Institute Genome Sequencing Center for Infectious Disease"/>
            <person name="Wu L."/>
            <person name="Ma J."/>
        </authorList>
    </citation>
    <scope>NUCLEOTIDE SEQUENCE [LARGE SCALE GENOMIC DNA]</scope>
    <source>
        <strain evidence="3">TBRC 1276</strain>
    </source>
</reference>
<organism evidence="2 3">
    <name type="scientific">Nonomuraea purpurea</name>
    <dbReference type="NCBI Taxonomy" id="1849276"/>
    <lineage>
        <taxon>Bacteria</taxon>
        <taxon>Bacillati</taxon>
        <taxon>Actinomycetota</taxon>
        <taxon>Actinomycetes</taxon>
        <taxon>Streptosporangiales</taxon>
        <taxon>Streptosporangiaceae</taxon>
        <taxon>Nonomuraea</taxon>
    </lineage>
</organism>
<evidence type="ECO:0000256" key="1">
    <source>
        <dbReference type="SAM" id="SignalP"/>
    </source>
</evidence>
<dbReference type="Gene3D" id="2.120.10.30">
    <property type="entry name" value="TolB, C-terminal domain"/>
    <property type="match status" value="1"/>
</dbReference>
<dbReference type="RefSeq" id="WP_379535872.1">
    <property type="nucleotide sequence ID" value="NZ_JBHSBI010000056.1"/>
</dbReference>
<protein>
    <recommendedName>
        <fullName evidence="4">Superoxide dismutase</fullName>
    </recommendedName>
</protein>
<name>A0ABV8GQF9_9ACTN</name>
<dbReference type="Proteomes" id="UP001595851">
    <property type="component" value="Unassembled WGS sequence"/>
</dbReference>
<dbReference type="EMBL" id="JBHSBI010000056">
    <property type="protein sequence ID" value="MFC4016078.1"/>
    <property type="molecule type" value="Genomic_DNA"/>
</dbReference>
<gene>
    <name evidence="2" type="ORF">ACFOY2_53330</name>
</gene>
<evidence type="ECO:0000313" key="2">
    <source>
        <dbReference type="EMBL" id="MFC4016078.1"/>
    </source>
</evidence>
<sequence length="334" mass="35913">MSRRTALVGALGAAVVAAVPGQAHAAEEVAPADPLPQGYIIPGDRAFPTGMCLDPRTGHFYVGSAEDGTIYRGHLSRPTAEPWLPKGQDGRTVTSGTAVDRMGRLYIAGADTHALRIYDTRTKRLLAGLTGADGGFLNEIAIADDDLAYATDSYVPVIYRVSRRGGDWRLEHWLDVSSTGIDWVSGSVNLNGILAAGPYLLTVNSTTGGLWRVDRNTSQAVKVDLDGYLLRNGDGMVLRGNRLYVVQGSLYEGARPQVTVLDMASDLTRGRYVARYDPPGGFLHPSAIALTARHALVVNSQYNRWREEQPPVTPFTIATVALSSALPPVTEGRQ</sequence>
<feature type="chain" id="PRO_5046988827" description="Superoxide dismutase" evidence="1">
    <location>
        <begin position="26"/>
        <end position="334"/>
    </location>
</feature>
<accession>A0ABV8GQF9</accession>
<keyword evidence="3" id="KW-1185">Reference proteome</keyword>
<comment type="caution">
    <text evidence="2">The sequence shown here is derived from an EMBL/GenBank/DDBJ whole genome shotgun (WGS) entry which is preliminary data.</text>
</comment>
<evidence type="ECO:0000313" key="3">
    <source>
        <dbReference type="Proteomes" id="UP001595851"/>
    </source>
</evidence>